<feature type="transmembrane region" description="Helical" evidence="6">
    <location>
        <begin position="177"/>
        <end position="196"/>
    </location>
</feature>
<protein>
    <submittedName>
        <fullName evidence="8">Nucleotide/sugar transporter family protein isoform 2</fullName>
    </submittedName>
</protein>
<dbReference type="SUPFAM" id="SSF103481">
    <property type="entry name" value="Multidrug resistance efflux transporter EmrE"/>
    <property type="match status" value="1"/>
</dbReference>
<name>A0A6A2XXR3_HIBSY</name>
<comment type="subcellular location">
    <subcellularLocation>
        <location evidence="1">Membrane</location>
        <topology evidence="1">Multi-pass membrane protein</topology>
    </subcellularLocation>
</comment>
<feature type="region of interest" description="Disordered" evidence="5">
    <location>
        <begin position="353"/>
        <end position="378"/>
    </location>
</feature>
<evidence type="ECO:0000256" key="2">
    <source>
        <dbReference type="ARBA" id="ARBA00022692"/>
    </source>
</evidence>
<sequence length="378" mass="41898">MLSRQEIVNFLLSKDLRRLLKRKGSDASETGRTLEELRASMFNSFATSEKAKNLQQRLCTPSIALTFNFFVAIAIIFMNKWVLKNAGFQFPVLLSFIHYVVTLALIVVLNALSLIPPSPPLKSTPLFTLGLVMSLCTGLANVSLKYNSVGFYQMAKIAVTPTIVMAEYLWYKKKVSFLKVVSLVVVSIGVAVATVTDLQFNLFGASVALFWIIPSALSKILWSSLQQRENWTALALMWKTTPISLFCLLIMIPILDPPGAFSYNWNFINTSMILISGVFGFLLQWSAALALGATSAISHVVLGQFKTCMLLLGNYYIFRSNPGTTSICGAFVAIAGMTYYTYLNLEKGKVRTGKQSPRRVDEQEDRDVNPDGFNGQTA</sequence>
<reference evidence="8" key="1">
    <citation type="submission" date="2019-09" db="EMBL/GenBank/DDBJ databases">
        <title>Draft genome information of white flower Hibiscus syriacus.</title>
        <authorList>
            <person name="Kim Y.-M."/>
        </authorList>
    </citation>
    <scope>NUCLEOTIDE SEQUENCE [LARGE SCALE GENOMIC DNA]</scope>
    <source>
        <strain evidence="8">YM2019G1</strain>
    </source>
</reference>
<evidence type="ECO:0000259" key="7">
    <source>
        <dbReference type="Pfam" id="PF03151"/>
    </source>
</evidence>
<feature type="transmembrane region" description="Helical" evidence="6">
    <location>
        <begin position="126"/>
        <end position="144"/>
    </location>
</feature>
<feature type="transmembrane region" description="Helical" evidence="6">
    <location>
        <begin position="267"/>
        <end position="293"/>
    </location>
</feature>
<evidence type="ECO:0000256" key="5">
    <source>
        <dbReference type="SAM" id="MobiDB-lite"/>
    </source>
</evidence>
<feature type="transmembrane region" description="Helical" evidence="6">
    <location>
        <begin position="90"/>
        <end position="114"/>
    </location>
</feature>
<evidence type="ECO:0000256" key="3">
    <source>
        <dbReference type="ARBA" id="ARBA00022989"/>
    </source>
</evidence>
<keyword evidence="9" id="KW-1185">Reference proteome</keyword>
<evidence type="ECO:0000256" key="4">
    <source>
        <dbReference type="ARBA" id="ARBA00023136"/>
    </source>
</evidence>
<dbReference type="GO" id="GO:0016020">
    <property type="term" value="C:membrane"/>
    <property type="evidence" value="ECO:0007669"/>
    <property type="project" value="UniProtKB-SubCell"/>
</dbReference>
<feature type="domain" description="Sugar phosphate transporter" evidence="7">
    <location>
        <begin position="65"/>
        <end position="340"/>
    </location>
</feature>
<dbReference type="EMBL" id="VEPZ02001408">
    <property type="protein sequence ID" value="KAE8675000.1"/>
    <property type="molecule type" value="Genomic_DNA"/>
</dbReference>
<evidence type="ECO:0000256" key="6">
    <source>
        <dbReference type="SAM" id="Phobius"/>
    </source>
</evidence>
<dbReference type="OrthoDB" id="985497at2759"/>
<evidence type="ECO:0000313" key="8">
    <source>
        <dbReference type="EMBL" id="KAE8675000.1"/>
    </source>
</evidence>
<feature type="compositionally biased region" description="Basic and acidic residues" evidence="5">
    <location>
        <begin position="358"/>
        <end position="369"/>
    </location>
</feature>
<dbReference type="InterPro" id="IPR037185">
    <property type="entry name" value="EmrE-like"/>
</dbReference>
<dbReference type="Pfam" id="PF03151">
    <property type="entry name" value="TPT"/>
    <property type="match status" value="1"/>
</dbReference>
<accession>A0A6A2XXR3</accession>
<proteinExistence type="predicted"/>
<dbReference type="AlphaFoldDB" id="A0A6A2XXR3"/>
<feature type="transmembrane region" description="Helical" evidence="6">
    <location>
        <begin position="58"/>
        <end position="78"/>
    </location>
</feature>
<evidence type="ECO:0000256" key="1">
    <source>
        <dbReference type="ARBA" id="ARBA00004141"/>
    </source>
</evidence>
<evidence type="ECO:0000313" key="9">
    <source>
        <dbReference type="Proteomes" id="UP000436088"/>
    </source>
</evidence>
<feature type="transmembrane region" description="Helical" evidence="6">
    <location>
        <begin position="234"/>
        <end position="255"/>
    </location>
</feature>
<comment type="caution">
    <text evidence="8">The sequence shown here is derived from an EMBL/GenBank/DDBJ whole genome shotgun (WGS) entry which is preliminary data.</text>
</comment>
<feature type="transmembrane region" description="Helical" evidence="6">
    <location>
        <begin position="324"/>
        <end position="345"/>
    </location>
</feature>
<organism evidence="8 9">
    <name type="scientific">Hibiscus syriacus</name>
    <name type="common">Rose of Sharon</name>
    <dbReference type="NCBI Taxonomy" id="106335"/>
    <lineage>
        <taxon>Eukaryota</taxon>
        <taxon>Viridiplantae</taxon>
        <taxon>Streptophyta</taxon>
        <taxon>Embryophyta</taxon>
        <taxon>Tracheophyta</taxon>
        <taxon>Spermatophyta</taxon>
        <taxon>Magnoliopsida</taxon>
        <taxon>eudicotyledons</taxon>
        <taxon>Gunneridae</taxon>
        <taxon>Pentapetalae</taxon>
        <taxon>rosids</taxon>
        <taxon>malvids</taxon>
        <taxon>Malvales</taxon>
        <taxon>Malvaceae</taxon>
        <taxon>Malvoideae</taxon>
        <taxon>Hibiscus</taxon>
    </lineage>
</organism>
<keyword evidence="2 6" id="KW-0812">Transmembrane</keyword>
<keyword evidence="4 6" id="KW-0472">Membrane</keyword>
<keyword evidence="3 6" id="KW-1133">Transmembrane helix</keyword>
<dbReference type="InterPro" id="IPR050186">
    <property type="entry name" value="TPT_transporter"/>
</dbReference>
<dbReference type="Proteomes" id="UP000436088">
    <property type="component" value="Unassembled WGS sequence"/>
</dbReference>
<gene>
    <name evidence="8" type="ORF">F3Y22_tig00111708pilonHSYRG00515</name>
</gene>
<feature type="transmembrane region" description="Helical" evidence="6">
    <location>
        <begin position="202"/>
        <end position="222"/>
    </location>
</feature>
<dbReference type="PANTHER" id="PTHR11132">
    <property type="entry name" value="SOLUTE CARRIER FAMILY 35"/>
    <property type="match status" value="1"/>
</dbReference>
<feature type="transmembrane region" description="Helical" evidence="6">
    <location>
        <begin position="300"/>
        <end position="318"/>
    </location>
</feature>
<dbReference type="InterPro" id="IPR004853">
    <property type="entry name" value="Sugar_P_trans_dom"/>
</dbReference>